<dbReference type="GO" id="GO:0005576">
    <property type="term" value="C:extracellular region"/>
    <property type="evidence" value="ECO:0007669"/>
    <property type="project" value="TreeGrafter"/>
</dbReference>
<feature type="compositionally biased region" description="Low complexity" evidence="15">
    <location>
        <begin position="69"/>
        <end position="93"/>
    </location>
</feature>
<dbReference type="EC" id="3.2.1.39" evidence="4"/>
<feature type="region of interest" description="Disordered" evidence="15">
    <location>
        <begin position="1"/>
        <end position="156"/>
    </location>
</feature>
<accession>A0A9P6R270</accession>
<comment type="function">
    <text evidence="12">Glucanases play a role in cell expansion during growth, in cell-cell fusion during mating, and in spore release during sporulation. This enzyme may be involved in beta-glucan degradation. Active on laminarin and lichenan.</text>
</comment>
<name>A0A9P6R270_9FUNG</name>
<evidence type="ECO:0000256" key="1">
    <source>
        <dbReference type="ARBA" id="ARBA00000382"/>
    </source>
</evidence>
<dbReference type="GO" id="GO:0009277">
    <property type="term" value="C:fungal-type cell wall"/>
    <property type="evidence" value="ECO:0007669"/>
    <property type="project" value="TreeGrafter"/>
</dbReference>
<protein>
    <recommendedName>
        <fullName evidence="4">glucan endo-1,3-beta-D-glucosidase</fullName>
        <ecNumber evidence="4">3.2.1.39</ecNumber>
    </recommendedName>
    <alternativeName>
        <fullName evidence="14">Endo-1,3-beta-glucanase btgC</fullName>
    </alternativeName>
    <alternativeName>
        <fullName evidence="13">Laminarinase btgC</fullName>
    </alternativeName>
</protein>
<dbReference type="Gene3D" id="3.20.20.80">
    <property type="entry name" value="Glycosidases"/>
    <property type="match status" value="1"/>
</dbReference>
<evidence type="ECO:0000256" key="14">
    <source>
        <dbReference type="ARBA" id="ARBA00043078"/>
    </source>
</evidence>
<evidence type="ECO:0000256" key="9">
    <source>
        <dbReference type="ARBA" id="ARBA00023277"/>
    </source>
</evidence>
<evidence type="ECO:0000256" key="2">
    <source>
        <dbReference type="ARBA" id="ARBA00004401"/>
    </source>
</evidence>
<keyword evidence="6" id="KW-0378">Hydrolase</keyword>
<comment type="caution">
    <text evidence="17">The sequence shown here is derived from an EMBL/GenBank/DDBJ whole genome shotgun (WGS) entry which is preliminary data.</text>
</comment>
<sequence>MDPRNPQYATPPLQQQQQTNTDAVEIGSAVEPILTPSPPPPTAADFDRSLSASHPDDDGSHTSSNTDVTATTTTAMAATTTADTTTTTAPLATIHSTNPSSTTGSESTSFSSFFGSLSRPTPRPNHKRHPSSVSGWDSDDDEEMDRAAAGVATSTAESVVDFGPQPYFEKSPWLQSEKRKQKQVRTCICLGVILCCLVMGAVLAYAYREQIFQHSQKPASQTKRTQSDNEGLSIESAFNVNATIVADSNLSKVFYGIDYTPRGSQEPDCKVNLGHVIEDLKVLSQMTTRIRLYGMACQQTETVLKAIEYLGLDDMQLVLTLWVDSSTLSWEKQSRLFWNLMDRNLIMDATSSVSKLRQTNSKMVSKADSEPFVISKMASRIMGISVGNEVLFRNEDPNNTAGHVPVSTLTGYIAEIRQGLAERAAAAAASGDEAIEALGKHVAGIPVFSSDLGRNAQQIVDQVDWVMSNIHPFFANQVAEEATDWIDNKTGIDIHFLFKGNSVPSLENLQTFMNDWVCRANKRNVSYFFFEAFDEPWKSSINPREAQWGIMTVDRKLKVALPKC</sequence>
<evidence type="ECO:0000256" key="16">
    <source>
        <dbReference type="SAM" id="Phobius"/>
    </source>
</evidence>
<feature type="transmembrane region" description="Helical" evidence="16">
    <location>
        <begin position="187"/>
        <end position="207"/>
    </location>
</feature>
<keyword evidence="16" id="KW-1133">Transmembrane helix</keyword>
<comment type="subcellular location">
    <subcellularLocation>
        <location evidence="2">Cell membrane</location>
        <topology evidence="2">Single-pass type II membrane protein</topology>
    </subcellularLocation>
</comment>
<dbReference type="PANTHER" id="PTHR16631">
    <property type="entry name" value="GLUCAN 1,3-BETA-GLUCOSIDASE"/>
    <property type="match status" value="1"/>
</dbReference>
<keyword evidence="18" id="KW-1185">Reference proteome</keyword>
<evidence type="ECO:0000256" key="5">
    <source>
        <dbReference type="ARBA" id="ARBA00022475"/>
    </source>
</evidence>
<keyword evidence="8" id="KW-0325">Glycoprotein</keyword>
<comment type="similarity">
    <text evidence="3">Belongs to the glycosyl hydrolase 17 family.</text>
</comment>
<keyword evidence="11" id="KW-0624">Polysaccharide degradation</keyword>
<dbReference type="GO" id="GO:0000272">
    <property type="term" value="P:polysaccharide catabolic process"/>
    <property type="evidence" value="ECO:0007669"/>
    <property type="project" value="UniProtKB-KW"/>
</dbReference>
<dbReference type="Proteomes" id="UP000738325">
    <property type="component" value="Unassembled WGS sequence"/>
</dbReference>
<keyword evidence="10" id="KW-0961">Cell wall biogenesis/degradation</keyword>
<dbReference type="GO" id="GO:0071555">
    <property type="term" value="P:cell wall organization"/>
    <property type="evidence" value="ECO:0007669"/>
    <property type="project" value="UniProtKB-KW"/>
</dbReference>
<evidence type="ECO:0000256" key="11">
    <source>
        <dbReference type="ARBA" id="ARBA00023326"/>
    </source>
</evidence>
<comment type="catalytic activity">
    <reaction evidence="1">
        <text>Hydrolysis of (1-&gt;3)-beta-D-glucosidic linkages in (1-&gt;3)-beta-D-glucans.</text>
        <dbReference type="EC" id="3.2.1.39"/>
    </reaction>
</comment>
<dbReference type="SUPFAM" id="SSF51445">
    <property type="entry name" value="(Trans)glycosidases"/>
    <property type="match status" value="1"/>
</dbReference>
<dbReference type="GO" id="GO:0042973">
    <property type="term" value="F:glucan endo-1,3-beta-D-glucosidase activity"/>
    <property type="evidence" value="ECO:0007669"/>
    <property type="project" value="UniProtKB-EC"/>
</dbReference>
<keyword evidence="5" id="KW-1003">Cell membrane</keyword>
<evidence type="ECO:0000256" key="4">
    <source>
        <dbReference type="ARBA" id="ARBA00012780"/>
    </source>
</evidence>
<evidence type="ECO:0000313" key="17">
    <source>
        <dbReference type="EMBL" id="KAG0309004.1"/>
    </source>
</evidence>
<evidence type="ECO:0000256" key="13">
    <source>
        <dbReference type="ARBA" id="ARBA00042373"/>
    </source>
</evidence>
<keyword evidence="9" id="KW-0119">Carbohydrate metabolism</keyword>
<evidence type="ECO:0000256" key="15">
    <source>
        <dbReference type="SAM" id="MobiDB-lite"/>
    </source>
</evidence>
<reference evidence="17" key="1">
    <citation type="journal article" date="2020" name="Fungal Divers.">
        <title>Resolving the Mortierellaceae phylogeny through synthesis of multi-gene phylogenetics and phylogenomics.</title>
        <authorList>
            <person name="Vandepol N."/>
            <person name="Liber J."/>
            <person name="Desiro A."/>
            <person name="Na H."/>
            <person name="Kennedy M."/>
            <person name="Barry K."/>
            <person name="Grigoriev I.V."/>
            <person name="Miller A.N."/>
            <person name="O'Donnell K."/>
            <person name="Stajich J.E."/>
            <person name="Bonito G."/>
        </authorList>
    </citation>
    <scope>NUCLEOTIDE SEQUENCE</scope>
    <source>
        <strain evidence="17">REB-010B</strain>
    </source>
</reference>
<organism evidence="17 18">
    <name type="scientific">Dissophora globulifera</name>
    <dbReference type="NCBI Taxonomy" id="979702"/>
    <lineage>
        <taxon>Eukaryota</taxon>
        <taxon>Fungi</taxon>
        <taxon>Fungi incertae sedis</taxon>
        <taxon>Mucoromycota</taxon>
        <taxon>Mortierellomycotina</taxon>
        <taxon>Mortierellomycetes</taxon>
        <taxon>Mortierellales</taxon>
        <taxon>Mortierellaceae</taxon>
        <taxon>Dissophora</taxon>
    </lineage>
</organism>
<dbReference type="InterPro" id="IPR050732">
    <property type="entry name" value="Beta-glucan_modifiers"/>
</dbReference>
<evidence type="ECO:0000256" key="7">
    <source>
        <dbReference type="ARBA" id="ARBA00023136"/>
    </source>
</evidence>
<dbReference type="InterPro" id="IPR017853">
    <property type="entry name" value="GH"/>
</dbReference>
<evidence type="ECO:0000256" key="6">
    <source>
        <dbReference type="ARBA" id="ARBA00022801"/>
    </source>
</evidence>
<keyword evidence="7 16" id="KW-0472">Membrane</keyword>
<dbReference type="AlphaFoldDB" id="A0A9P6R270"/>
<feature type="compositionally biased region" description="Low complexity" evidence="15">
    <location>
        <begin position="100"/>
        <end position="118"/>
    </location>
</feature>
<evidence type="ECO:0000256" key="8">
    <source>
        <dbReference type="ARBA" id="ARBA00023180"/>
    </source>
</evidence>
<keyword evidence="16" id="KW-0812">Transmembrane</keyword>
<evidence type="ECO:0000313" key="18">
    <source>
        <dbReference type="Proteomes" id="UP000738325"/>
    </source>
</evidence>
<evidence type="ECO:0000256" key="12">
    <source>
        <dbReference type="ARBA" id="ARBA00037649"/>
    </source>
</evidence>
<dbReference type="GO" id="GO:0005886">
    <property type="term" value="C:plasma membrane"/>
    <property type="evidence" value="ECO:0007669"/>
    <property type="project" value="UniProtKB-SubCell"/>
</dbReference>
<dbReference type="GO" id="GO:0009986">
    <property type="term" value="C:cell surface"/>
    <property type="evidence" value="ECO:0007669"/>
    <property type="project" value="TreeGrafter"/>
</dbReference>
<dbReference type="OrthoDB" id="77201at2759"/>
<evidence type="ECO:0000256" key="10">
    <source>
        <dbReference type="ARBA" id="ARBA00023316"/>
    </source>
</evidence>
<evidence type="ECO:0000256" key="3">
    <source>
        <dbReference type="ARBA" id="ARBA00008773"/>
    </source>
</evidence>
<dbReference type="EMBL" id="JAAAIP010001232">
    <property type="protein sequence ID" value="KAG0309004.1"/>
    <property type="molecule type" value="Genomic_DNA"/>
</dbReference>
<gene>
    <name evidence="17" type="ORF">BGZ99_001010</name>
</gene>
<dbReference type="PANTHER" id="PTHR16631:SF17">
    <property type="entry name" value="GLUCAN ENDO-1,3-BETA-GLUCOSIDASE BTGC"/>
    <property type="match status" value="1"/>
</dbReference>
<proteinExistence type="inferred from homology"/>